<feature type="region of interest" description="Disordered" evidence="1">
    <location>
        <begin position="12"/>
        <end position="66"/>
    </location>
</feature>
<dbReference type="Proteomes" id="UP001396334">
    <property type="component" value="Unassembled WGS sequence"/>
</dbReference>
<feature type="compositionally biased region" description="Polar residues" evidence="1">
    <location>
        <begin position="22"/>
        <end position="33"/>
    </location>
</feature>
<feature type="compositionally biased region" description="Polar residues" evidence="1">
    <location>
        <begin position="45"/>
        <end position="63"/>
    </location>
</feature>
<proteinExistence type="predicted"/>
<gene>
    <name evidence="2" type="ORF">V6N11_021758</name>
</gene>
<organism evidence="2 3">
    <name type="scientific">Hibiscus sabdariffa</name>
    <name type="common">roselle</name>
    <dbReference type="NCBI Taxonomy" id="183260"/>
    <lineage>
        <taxon>Eukaryota</taxon>
        <taxon>Viridiplantae</taxon>
        <taxon>Streptophyta</taxon>
        <taxon>Embryophyta</taxon>
        <taxon>Tracheophyta</taxon>
        <taxon>Spermatophyta</taxon>
        <taxon>Magnoliopsida</taxon>
        <taxon>eudicotyledons</taxon>
        <taxon>Gunneridae</taxon>
        <taxon>Pentapetalae</taxon>
        <taxon>rosids</taxon>
        <taxon>malvids</taxon>
        <taxon>Malvales</taxon>
        <taxon>Malvaceae</taxon>
        <taxon>Malvoideae</taxon>
        <taxon>Hibiscus</taxon>
    </lineage>
</organism>
<comment type="caution">
    <text evidence="2">The sequence shown here is derived from an EMBL/GenBank/DDBJ whole genome shotgun (WGS) entry which is preliminary data.</text>
</comment>
<reference evidence="2 3" key="1">
    <citation type="journal article" date="2024" name="G3 (Bethesda)">
        <title>Genome assembly of Hibiscus sabdariffa L. provides insights into metabolisms of medicinal natural products.</title>
        <authorList>
            <person name="Kim T."/>
        </authorList>
    </citation>
    <scope>NUCLEOTIDE SEQUENCE [LARGE SCALE GENOMIC DNA]</scope>
    <source>
        <strain evidence="2">TK-2024</strain>
        <tissue evidence="2">Old leaves</tissue>
    </source>
</reference>
<protein>
    <submittedName>
        <fullName evidence="2">Uncharacterized protein</fullName>
    </submittedName>
</protein>
<dbReference type="PANTHER" id="PTHR38223">
    <property type="match status" value="1"/>
</dbReference>
<keyword evidence="3" id="KW-1185">Reference proteome</keyword>
<evidence type="ECO:0000313" key="3">
    <source>
        <dbReference type="Proteomes" id="UP001396334"/>
    </source>
</evidence>
<accession>A0ABR2TI04</accession>
<sequence>MAGLQYNFFPTDFFYPRPPQPTNGDSITPSTPAVQKREAEAAHGSSKQPRNKSSLSMRRTQGQKLGRIYIQNRGEGDQFKLPRNSVSWLVLIPDGQDHSDSS</sequence>
<evidence type="ECO:0000313" key="2">
    <source>
        <dbReference type="EMBL" id="KAK9036832.1"/>
    </source>
</evidence>
<name>A0ABR2TI04_9ROSI</name>
<dbReference type="PANTHER" id="PTHR38223:SF4">
    <property type="match status" value="1"/>
</dbReference>
<evidence type="ECO:0000256" key="1">
    <source>
        <dbReference type="SAM" id="MobiDB-lite"/>
    </source>
</evidence>
<dbReference type="EMBL" id="JBBPBN010000005">
    <property type="protein sequence ID" value="KAK9036832.1"/>
    <property type="molecule type" value="Genomic_DNA"/>
</dbReference>